<evidence type="ECO:0000313" key="2">
    <source>
        <dbReference type="Proteomes" id="UP000095472"/>
    </source>
</evidence>
<gene>
    <name evidence="1" type="ORF">BH720_034880</name>
</gene>
<proteinExistence type="predicted"/>
<dbReference type="EMBL" id="CP182909">
    <property type="protein sequence ID" value="XPM64141.1"/>
    <property type="molecule type" value="Genomic_DNA"/>
</dbReference>
<reference evidence="1 2" key="1">
    <citation type="journal article" date="2016" name="Genome Announc.">
        <title>Draft Genome Sequence of the Thermotolerant Cyanobacterium Desertifilum sp. IPPAS B-1220.</title>
        <authorList>
            <person name="Mironov K.S."/>
            <person name="Sinetova M.A."/>
            <person name="Bolatkhan K."/>
            <person name="Zayadan B.K."/>
            <person name="Ustinova V.V."/>
            <person name="Kupriyanova E.V."/>
            <person name="Skrypnik A.N."/>
            <person name="Gogoleva N.E."/>
            <person name="Gogolev Y.V."/>
            <person name="Los D.A."/>
        </authorList>
    </citation>
    <scope>NUCLEOTIDE SEQUENCE [LARGE SCALE GENOMIC DNA]</scope>
    <source>
        <strain evidence="1 2">IPPAS B-1220</strain>
    </source>
</reference>
<name>A0ACD5GVD1_9CYAN</name>
<evidence type="ECO:0000313" key="1">
    <source>
        <dbReference type="EMBL" id="XPM64141.1"/>
    </source>
</evidence>
<sequence length="150" mass="16639">MEYDADTDLAGNWVFRCLYLNPAGVEFLGDAAAAIGQPIRTLWRDRATEIELALKQVFHQGEQMFVSHQFVSGTLESLYIPIASPAGGVQRVLVHLSGCQRISPSMAISPGTKPSINGGESTQGRVYRHHQPRIKNAPNRHYGIFERSFD</sequence>
<dbReference type="Proteomes" id="UP000095472">
    <property type="component" value="Chromosome"/>
</dbReference>
<protein>
    <submittedName>
        <fullName evidence="1">Uncharacterized protein</fullName>
    </submittedName>
</protein>
<accession>A0ACD5GVD1</accession>
<organism evidence="1 2">
    <name type="scientific">Desertifilum tharense IPPAS B-1220</name>
    <dbReference type="NCBI Taxonomy" id="1781255"/>
    <lineage>
        <taxon>Bacteria</taxon>
        <taxon>Bacillati</taxon>
        <taxon>Cyanobacteriota</taxon>
        <taxon>Cyanophyceae</taxon>
        <taxon>Desertifilales</taxon>
        <taxon>Desertifilaceae</taxon>
        <taxon>Desertifilum</taxon>
    </lineage>
</organism>
<keyword evidence="2" id="KW-1185">Reference proteome</keyword>